<dbReference type="SUPFAM" id="SSF48371">
    <property type="entry name" value="ARM repeat"/>
    <property type="match status" value="2"/>
</dbReference>
<evidence type="ECO:0000313" key="3">
    <source>
        <dbReference type="Ensembl" id="ENSSRHP00000026074.1"/>
    </source>
</evidence>
<dbReference type="InterPro" id="IPR045906">
    <property type="entry name" value="ULK4"/>
</dbReference>
<evidence type="ECO:0000256" key="1">
    <source>
        <dbReference type="SAM" id="MobiDB-lite"/>
    </source>
</evidence>
<dbReference type="InterPro" id="IPR000719">
    <property type="entry name" value="Prot_kinase_dom"/>
</dbReference>
<dbReference type="AlphaFoldDB" id="A0A673HJA6"/>
<dbReference type="Pfam" id="PF23606">
    <property type="entry name" value="HEAT_ULK4"/>
    <property type="match status" value="1"/>
</dbReference>
<dbReference type="PANTHER" id="PTHR46240">
    <property type="entry name" value="SER/THR PROTEIN KINASE ULK4"/>
    <property type="match status" value="1"/>
</dbReference>
<accession>A0A673HJA6</accession>
<proteinExistence type="predicted"/>
<organism evidence="3 4">
    <name type="scientific">Sinocyclocheilus rhinocerous</name>
    <dbReference type="NCBI Taxonomy" id="307959"/>
    <lineage>
        <taxon>Eukaryota</taxon>
        <taxon>Metazoa</taxon>
        <taxon>Chordata</taxon>
        <taxon>Craniata</taxon>
        <taxon>Vertebrata</taxon>
        <taxon>Euteleostomi</taxon>
        <taxon>Actinopterygii</taxon>
        <taxon>Neopterygii</taxon>
        <taxon>Teleostei</taxon>
        <taxon>Ostariophysi</taxon>
        <taxon>Cypriniformes</taxon>
        <taxon>Cyprinidae</taxon>
        <taxon>Cyprininae</taxon>
        <taxon>Sinocyclocheilus</taxon>
    </lineage>
</organism>
<evidence type="ECO:0000313" key="4">
    <source>
        <dbReference type="Proteomes" id="UP000472270"/>
    </source>
</evidence>
<dbReference type="GO" id="GO:0005524">
    <property type="term" value="F:ATP binding"/>
    <property type="evidence" value="ECO:0007669"/>
    <property type="project" value="InterPro"/>
</dbReference>
<dbReference type="SUPFAM" id="SSF56112">
    <property type="entry name" value="Protein kinase-like (PK-like)"/>
    <property type="match status" value="1"/>
</dbReference>
<feature type="domain" description="Protein kinase" evidence="2">
    <location>
        <begin position="16"/>
        <end position="294"/>
    </location>
</feature>
<dbReference type="Gene3D" id="1.10.510.10">
    <property type="entry name" value="Transferase(Phosphotransferase) domain 1"/>
    <property type="match status" value="1"/>
</dbReference>
<feature type="region of interest" description="Disordered" evidence="1">
    <location>
        <begin position="334"/>
        <end position="361"/>
    </location>
</feature>
<keyword evidence="4" id="KW-1185">Reference proteome</keyword>
<dbReference type="Proteomes" id="UP000472270">
    <property type="component" value="Unassembled WGS sequence"/>
</dbReference>
<dbReference type="CDD" id="cd14010">
    <property type="entry name" value="STKc_ULK4"/>
    <property type="match status" value="1"/>
</dbReference>
<reference evidence="3" key="1">
    <citation type="submission" date="2025-08" db="UniProtKB">
        <authorList>
            <consortium name="Ensembl"/>
        </authorList>
    </citation>
    <scope>IDENTIFICATION</scope>
</reference>
<reference evidence="3" key="2">
    <citation type="submission" date="2025-09" db="UniProtKB">
        <authorList>
            <consortium name="Ensembl"/>
        </authorList>
    </citation>
    <scope>IDENTIFICATION</scope>
</reference>
<dbReference type="Gene3D" id="1.25.10.10">
    <property type="entry name" value="Leucine-rich Repeat Variant"/>
    <property type="match status" value="1"/>
</dbReference>
<dbReference type="SMART" id="SM00220">
    <property type="entry name" value="S_TKc"/>
    <property type="match status" value="1"/>
</dbReference>
<gene>
    <name evidence="3" type="primary">ulk4</name>
</gene>
<evidence type="ECO:0000259" key="2">
    <source>
        <dbReference type="PROSITE" id="PS50011"/>
    </source>
</evidence>
<dbReference type="InterPro" id="IPR016024">
    <property type="entry name" value="ARM-type_fold"/>
</dbReference>
<dbReference type="PROSITE" id="PS50011">
    <property type="entry name" value="PROTEIN_KINASE_DOM"/>
    <property type="match status" value="1"/>
</dbReference>
<sequence length="1196" mass="133756">MMRFQVFLSLWSMENFILYEEIGRGNRSVVYKGRSKGSIHFVAIICSDKSKRPELTNHVRLAHDIKHDNVVSFYEWYETSNHLWLVVEMCTGGSLAALVAQDECLSEEVVREFSIDLMKGLKYIHDSGIVVSDLTPAKILLDGPGTLKYSNFCLAKAQGESLEEFFSLVMAEEMGAGDSKENIISPQNIKNRIKGSPVYCAPEVLRGADTSVCSDLWALGCILYEMFTGKPPFVSESMTGLVDLILNEGPPPLRQKEPAFSQPSPEFESLVMGLLQKDPVKRLSWDHLLSHPFWREAFSETYITVEKEQDDTFSLPKSALDIDAREAIFLLSSRPTPRTSNTARETEDKGSEIQESSVMEEEQSDMNACIKPLLYTDSDLTVTPIMDNPKILKTSPVRFDPKTLCVPAHSAERLSCLNSEDWSQFLQQVCGVLESVDRAGSANATAPRTKLNLLCYLCTVCNHRETATRLIHSQLAFNCSNLCFRRSKVMRVIGLMASHCTELRDNVPVTEAVAMFTELIRENFRSSKLKQCLIPPLGELLYLIATQEEKKERPGGLWVVPAAAYTVLMRCLREGEELVVNHMAAKTIENVCSRESQYAQGFITAEVGPALWYLFTHSTVDALRVSAISALCKITRQSAGAFQSVIDKVGLPSILSCLVSGISRVQQHMLTMFAAMLASGAHSHRLVHDRDFVMKIIRSLESPSSVIRAKAFLVLLQVLMNNREMLLLCCNSRLVMYIERDVRKATPGKEQQSGNEYLSKCLTLFIRHTVHELPAILDDILSVLGSIVGRKHPSPTQSRQLKQSLPMMAVVLHLLTSQIFRPQVVTEAFIIKFGKLLNHITSIDSNETSLGSAIGQAASEELIRNTLSAVEAISQHPALLGLYHCTVVDLIAPPLASLAFSKNVEWRIVSLRVLSEITLLLLSQDEVEERERDGGSEREGEWEGEDISSNTRLLTLISEALLPQYETLLLEPDPVPVYALKLLVSLMKHRMHPCLERYNDYFCFFQERQNNTVGSTMQNAMALLCNLIGQKGTDLRPFYQQGIIEVVCNVFVEVTGVYLEKEMHSGLKSCSSLLLCLLDIIHCLLKNLSSVVRLALQRSDSNEDTEAAEELLLINKPLTELNNLLIQLLACNDSEVYEEASHCVSLLAQLYGGEGADRLQPEELLSLAHALQTHSEPRQQKLLLRVLKRLVSARKC</sequence>
<dbReference type="PANTHER" id="PTHR46240:SF1">
    <property type="entry name" value="SERINE_THREONINE-PROTEIN KINASE ULK4"/>
    <property type="match status" value="1"/>
</dbReference>
<name>A0A673HJA6_9TELE</name>
<dbReference type="InterPro" id="IPR011009">
    <property type="entry name" value="Kinase-like_dom_sf"/>
</dbReference>
<dbReference type="Pfam" id="PF00069">
    <property type="entry name" value="Pkinase"/>
    <property type="match status" value="1"/>
</dbReference>
<dbReference type="Ensembl" id="ENSSRHT00000026851.1">
    <property type="protein sequence ID" value="ENSSRHP00000026074.1"/>
    <property type="gene ID" value="ENSSRHG00000013645.1"/>
</dbReference>
<dbReference type="InterPro" id="IPR056981">
    <property type="entry name" value="HEAT_ULK4_RUNKEL"/>
</dbReference>
<protein>
    <recommendedName>
        <fullName evidence="2">Protein kinase domain-containing protein</fullName>
    </recommendedName>
</protein>
<dbReference type="GO" id="GO:0004672">
    <property type="term" value="F:protein kinase activity"/>
    <property type="evidence" value="ECO:0007669"/>
    <property type="project" value="InterPro"/>
</dbReference>
<feature type="compositionally biased region" description="Polar residues" evidence="1">
    <location>
        <begin position="334"/>
        <end position="343"/>
    </location>
</feature>
<dbReference type="InterPro" id="IPR011989">
    <property type="entry name" value="ARM-like"/>
</dbReference>